<dbReference type="EMBL" id="BMJD01000024">
    <property type="protein sequence ID" value="GGB49031.1"/>
    <property type="molecule type" value="Genomic_DNA"/>
</dbReference>
<dbReference type="SUPFAM" id="SSF53756">
    <property type="entry name" value="UDP-Glycosyltransferase/glycogen phosphorylase"/>
    <property type="match status" value="1"/>
</dbReference>
<protein>
    <recommendedName>
        <fullName evidence="1">Spore protein YkvP/CgeB glycosyl transferase-like domain-containing protein</fullName>
    </recommendedName>
</protein>
<proteinExistence type="predicted"/>
<accession>A0A9W5TZ90</accession>
<keyword evidence="3" id="KW-1185">Reference proteome</keyword>
<reference evidence="2" key="1">
    <citation type="journal article" date="2014" name="Int. J. Syst. Evol. Microbiol.">
        <title>Complete genome sequence of Corynebacterium casei LMG S-19264T (=DSM 44701T), isolated from a smear-ripened cheese.</title>
        <authorList>
            <consortium name="US DOE Joint Genome Institute (JGI-PGF)"/>
            <person name="Walter F."/>
            <person name="Albersmeier A."/>
            <person name="Kalinowski J."/>
            <person name="Ruckert C."/>
        </authorList>
    </citation>
    <scope>NUCLEOTIDE SEQUENCE</scope>
    <source>
        <strain evidence="2">CGMCC 1.15454</strain>
    </source>
</reference>
<name>A0A9W5TZ90_9BACI</name>
<gene>
    <name evidence="2" type="ORF">GCM10011409_28270</name>
</gene>
<sequence>MLNVLFVTEDTSQFIHRIYYDLEQELKERANVMIWRKSGHIDFILKQLPTKPDFILLLNDIDQQMSPMIKGLSHSGIPTGLFINDVHRFINLRRNFITKNNINHLFTVIRDKFIQTYPEFVDKMEWFPHFVQTEIFRDYGIDKNINLLMMGAVSDHYPLRQKIIKTYKGNPDFIYHKHPGYRNFNKDEKNQHFIGERYAREINQAKIVFTCPSVFQYPVIKYFEVLACKTLLLAPTFKELEDLGFVPDYHFIPIDENNFMDKAAYYLANETERQTIAEQGYRFIRKRHSVKQRSDQLIKKIESVIQK</sequence>
<evidence type="ECO:0000313" key="3">
    <source>
        <dbReference type="Proteomes" id="UP000621492"/>
    </source>
</evidence>
<dbReference type="RefSeq" id="WP_088049926.1">
    <property type="nucleotide sequence ID" value="NZ_BMJD01000024.1"/>
</dbReference>
<organism evidence="2 3">
    <name type="scientific">Lentibacillus populi</name>
    <dbReference type="NCBI Taxonomy" id="1827502"/>
    <lineage>
        <taxon>Bacteria</taxon>
        <taxon>Bacillati</taxon>
        <taxon>Bacillota</taxon>
        <taxon>Bacilli</taxon>
        <taxon>Bacillales</taxon>
        <taxon>Bacillaceae</taxon>
        <taxon>Lentibacillus</taxon>
    </lineage>
</organism>
<dbReference type="Gene3D" id="3.40.50.2000">
    <property type="entry name" value="Glycogen Phosphorylase B"/>
    <property type="match status" value="1"/>
</dbReference>
<dbReference type="InterPro" id="IPR055259">
    <property type="entry name" value="YkvP/CgeB_Glyco_trans-like"/>
</dbReference>
<dbReference type="Pfam" id="PF13524">
    <property type="entry name" value="Glyco_trans_1_2"/>
    <property type="match status" value="1"/>
</dbReference>
<dbReference type="AlphaFoldDB" id="A0A9W5TZ90"/>
<comment type="caution">
    <text evidence="2">The sequence shown here is derived from an EMBL/GenBank/DDBJ whole genome shotgun (WGS) entry which is preliminary data.</text>
</comment>
<dbReference type="Proteomes" id="UP000621492">
    <property type="component" value="Unassembled WGS sequence"/>
</dbReference>
<reference evidence="2" key="2">
    <citation type="submission" date="2020-09" db="EMBL/GenBank/DDBJ databases">
        <authorList>
            <person name="Sun Q."/>
            <person name="Zhou Y."/>
        </authorList>
    </citation>
    <scope>NUCLEOTIDE SEQUENCE</scope>
    <source>
        <strain evidence="2">CGMCC 1.15454</strain>
    </source>
</reference>
<feature type="domain" description="Spore protein YkvP/CgeB glycosyl transferase-like" evidence="1">
    <location>
        <begin position="180"/>
        <end position="298"/>
    </location>
</feature>
<evidence type="ECO:0000259" key="1">
    <source>
        <dbReference type="Pfam" id="PF13524"/>
    </source>
</evidence>
<evidence type="ECO:0000313" key="2">
    <source>
        <dbReference type="EMBL" id="GGB49031.1"/>
    </source>
</evidence>